<evidence type="ECO:0000313" key="1">
    <source>
        <dbReference type="EMBL" id="RTX73812.1"/>
    </source>
</evidence>
<dbReference type="RefSeq" id="WP_126476861.1">
    <property type="nucleotide sequence ID" value="NZ_RXWV01000023.1"/>
</dbReference>
<name>A0AAJ4SIQ7_MAMSC</name>
<dbReference type="InterPro" id="IPR055590">
    <property type="entry name" value="TscA"/>
</dbReference>
<dbReference type="Proteomes" id="UP000274792">
    <property type="component" value="Unassembled WGS sequence"/>
</dbReference>
<sequence>MNLNQIRVLKDIESTLSLVVRDKSEIYEHQTNDVKYLVNREEHLEGIIEWAIDQLGQNFDLE</sequence>
<protein>
    <recommendedName>
        <fullName evidence="3">Pathogenicity island protein</fullName>
    </recommendedName>
</protein>
<comment type="caution">
    <text evidence="1">The sequence shown here is derived from an EMBL/GenBank/DDBJ whole genome shotgun (WGS) entry which is preliminary data.</text>
</comment>
<proteinExistence type="predicted"/>
<gene>
    <name evidence="1" type="ORF">CD117_04280</name>
</gene>
<dbReference type="Pfam" id="PF23767">
    <property type="entry name" value="TscA"/>
    <property type="match status" value="1"/>
</dbReference>
<dbReference type="AlphaFoldDB" id="A0AAJ4SIQ7"/>
<evidence type="ECO:0008006" key="3">
    <source>
        <dbReference type="Google" id="ProtNLM"/>
    </source>
</evidence>
<organism evidence="1 2">
    <name type="scientific">Mammaliicoccus sciuri</name>
    <name type="common">Staphylococcus sciuri</name>
    <dbReference type="NCBI Taxonomy" id="1296"/>
    <lineage>
        <taxon>Bacteria</taxon>
        <taxon>Bacillati</taxon>
        <taxon>Bacillota</taxon>
        <taxon>Bacilli</taxon>
        <taxon>Bacillales</taxon>
        <taxon>Staphylococcaceae</taxon>
        <taxon>Mammaliicoccus</taxon>
    </lineage>
</organism>
<dbReference type="EMBL" id="RXWV01000023">
    <property type="protein sequence ID" value="RTX73812.1"/>
    <property type="molecule type" value="Genomic_DNA"/>
</dbReference>
<evidence type="ECO:0000313" key="2">
    <source>
        <dbReference type="Proteomes" id="UP000274792"/>
    </source>
</evidence>
<accession>A0AAJ4SIQ7</accession>
<reference evidence="1 2" key="1">
    <citation type="submission" date="2018-10" db="EMBL/GenBank/DDBJ databases">
        <title>A collection Staphylococci species genome sequencing.</title>
        <authorList>
            <person name="Cole K."/>
        </authorList>
    </citation>
    <scope>NUCLEOTIDE SEQUENCE [LARGE SCALE GENOMIC DNA]</scope>
    <source>
        <strain evidence="2">NCTC 12218</strain>
    </source>
</reference>